<evidence type="ECO:0000313" key="3">
    <source>
        <dbReference type="Proteomes" id="UP000266673"/>
    </source>
</evidence>
<keyword evidence="1" id="KW-0812">Transmembrane</keyword>
<dbReference type="AlphaFoldDB" id="A0A397VKD7"/>
<name>A0A397VKD7_9GLOM</name>
<organism evidence="2 3">
    <name type="scientific">Gigaspora rosea</name>
    <dbReference type="NCBI Taxonomy" id="44941"/>
    <lineage>
        <taxon>Eukaryota</taxon>
        <taxon>Fungi</taxon>
        <taxon>Fungi incertae sedis</taxon>
        <taxon>Mucoromycota</taxon>
        <taxon>Glomeromycotina</taxon>
        <taxon>Glomeromycetes</taxon>
        <taxon>Diversisporales</taxon>
        <taxon>Gigasporaceae</taxon>
        <taxon>Gigaspora</taxon>
    </lineage>
</organism>
<keyword evidence="1" id="KW-0472">Membrane</keyword>
<proteinExistence type="predicted"/>
<accession>A0A397VKD7</accession>
<gene>
    <name evidence="2" type="ORF">C2G38_2176538</name>
</gene>
<protein>
    <submittedName>
        <fullName evidence="2">Uncharacterized protein</fullName>
    </submittedName>
</protein>
<feature type="transmembrane region" description="Helical" evidence="1">
    <location>
        <begin position="12"/>
        <end position="34"/>
    </location>
</feature>
<dbReference type="EMBL" id="QKWP01000359">
    <property type="protein sequence ID" value="RIB21469.1"/>
    <property type="molecule type" value="Genomic_DNA"/>
</dbReference>
<comment type="caution">
    <text evidence="2">The sequence shown here is derived from an EMBL/GenBank/DDBJ whole genome shotgun (WGS) entry which is preliminary data.</text>
</comment>
<evidence type="ECO:0000256" key="1">
    <source>
        <dbReference type="SAM" id="Phobius"/>
    </source>
</evidence>
<evidence type="ECO:0000313" key="2">
    <source>
        <dbReference type="EMBL" id="RIB21469.1"/>
    </source>
</evidence>
<reference evidence="2 3" key="1">
    <citation type="submission" date="2018-06" db="EMBL/GenBank/DDBJ databases">
        <title>Comparative genomics reveals the genomic features of Rhizophagus irregularis, R. cerebriforme, R. diaphanum and Gigaspora rosea, and their symbiotic lifestyle signature.</title>
        <authorList>
            <person name="Morin E."/>
            <person name="San Clemente H."/>
            <person name="Chen E.C.H."/>
            <person name="De La Providencia I."/>
            <person name="Hainaut M."/>
            <person name="Kuo A."/>
            <person name="Kohler A."/>
            <person name="Murat C."/>
            <person name="Tang N."/>
            <person name="Roy S."/>
            <person name="Loubradou J."/>
            <person name="Henrissat B."/>
            <person name="Grigoriev I.V."/>
            <person name="Corradi N."/>
            <person name="Roux C."/>
            <person name="Martin F.M."/>
        </authorList>
    </citation>
    <scope>NUCLEOTIDE SEQUENCE [LARGE SCALE GENOMIC DNA]</scope>
    <source>
        <strain evidence="2 3">DAOM 194757</strain>
    </source>
</reference>
<keyword evidence="3" id="KW-1185">Reference proteome</keyword>
<sequence length="62" mass="7512">MYLTNTFKYASLNYQTVVISFILVAFKIIITYILTNALKYAVKLLAARMYKLNYIYFENYYW</sequence>
<dbReference type="Proteomes" id="UP000266673">
    <property type="component" value="Unassembled WGS sequence"/>
</dbReference>
<keyword evidence="1" id="KW-1133">Transmembrane helix</keyword>